<dbReference type="AlphaFoldDB" id="A0A7D7FWK5"/>
<evidence type="ECO:0000256" key="10">
    <source>
        <dbReference type="SAM" id="Phobius"/>
    </source>
</evidence>
<dbReference type="Pfam" id="PF00361">
    <property type="entry name" value="Proton_antipo_M"/>
    <property type="match status" value="1"/>
</dbReference>
<sequence>MLFSSFLTLLVFSTFTSPTVNKTDSDNMMSYSSKIGHSMLLNRLGMLVLSFVLMLFMNSMNMMTLMPGFTLFNSWFNLTSYNLPLMMLMMLLMMGLFIYNTNMSSKNNESTLLSPYLILLILANSIGLLLFPLVNDLLALYMMIELQSYSLYLLTGLHNRSYNASRASLLYFLMGGVASAIILLATYFIYSLTGSTNLSDMSMFYSLSSNNNAYTYFDMLLIALLFKMGLAPLHRWSIAVYNYAPTYITAYISIVAKMSMSSWMFANAMYFNYNVFIMFFYLSLFMGSYKPLYQMNMKTMLAYSGLLNFGYIMLSIMTFDISFYMYMMQYTLTHMMLFLSMLAASQYMSKPMSMWSPLMYMHQLKLPNLTLAMCMMLALFSLMGMPPLPGFYAKLYMLMSALQDNYMLESLMLMVCSVMATYYYANIMKVLMTSRTMKENMSQGNNNMNLSLAYVMATATMLLMSFFMFLPFISEGLYLMTI</sequence>
<feature type="signal peptide" evidence="11">
    <location>
        <begin position="1"/>
        <end position="18"/>
    </location>
</feature>
<organism evidence="13">
    <name type="scientific">Metschnikowia continentalis</name>
    <dbReference type="NCBI Taxonomy" id="73517"/>
    <lineage>
        <taxon>Eukaryota</taxon>
        <taxon>Fungi</taxon>
        <taxon>Dikarya</taxon>
        <taxon>Ascomycota</taxon>
        <taxon>Saccharomycotina</taxon>
        <taxon>Pichiomycetes</taxon>
        <taxon>Metschnikowiaceae</taxon>
        <taxon>Metschnikowia</taxon>
    </lineage>
</organism>
<feature type="transmembrane region" description="Helical" evidence="10">
    <location>
        <begin position="40"/>
        <end position="60"/>
    </location>
</feature>
<evidence type="ECO:0000256" key="5">
    <source>
        <dbReference type="ARBA" id="ARBA00022692"/>
    </source>
</evidence>
<feature type="transmembrane region" description="Helical" evidence="10">
    <location>
        <begin position="330"/>
        <end position="348"/>
    </location>
</feature>
<dbReference type="EC" id="7.1.1.2" evidence="3"/>
<name>A0A7D7FWK5_9ASCO</name>
<feature type="transmembrane region" description="Helical" evidence="10">
    <location>
        <begin position="411"/>
        <end position="431"/>
    </location>
</feature>
<evidence type="ECO:0000256" key="1">
    <source>
        <dbReference type="ARBA" id="ARBA00004141"/>
    </source>
</evidence>
<evidence type="ECO:0000256" key="4">
    <source>
        <dbReference type="ARBA" id="ARBA00021008"/>
    </source>
</evidence>
<evidence type="ECO:0000256" key="11">
    <source>
        <dbReference type="SAM" id="SignalP"/>
    </source>
</evidence>
<comment type="subcellular location">
    <subcellularLocation>
        <location evidence="1">Membrane</location>
        <topology evidence="1">Multi-pass membrane protein</topology>
    </subcellularLocation>
</comment>
<protein>
    <recommendedName>
        <fullName evidence="4">NADH-ubiquinone oxidoreductase chain 2</fullName>
        <ecNumber evidence="3">7.1.1.2</ecNumber>
    </recommendedName>
    <alternativeName>
        <fullName evidence="8">NADH dehydrogenase subunit 2</fullName>
    </alternativeName>
</protein>
<keyword evidence="5 10" id="KW-0812">Transmembrane</keyword>
<keyword evidence="11" id="KW-0732">Signal</keyword>
<keyword evidence="6 10" id="KW-1133">Transmembrane helix</keyword>
<dbReference type="InterPro" id="IPR001750">
    <property type="entry name" value="ND/Mrp_TM"/>
</dbReference>
<evidence type="ECO:0000256" key="9">
    <source>
        <dbReference type="ARBA" id="ARBA00049551"/>
    </source>
</evidence>
<dbReference type="GO" id="GO:0008137">
    <property type="term" value="F:NADH dehydrogenase (ubiquinone) activity"/>
    <property type="evidence" value="ECO:0007669"/>
    <property type="project" value="UniProtKB-EC"/>
</dbReference>
<dbReference type="PANTHER" id="PTHR22773">
    <property type="entry name" value="NADH DEHYDROGENASE"/>
    <property type="match status" value="1"/>
</dbReference>
<proteinExistence type="inferred from homology"/>
<gene>
    <name evidence="13" type="primary">nad2</name>
</gene>
<feature type="transmembrane region" description="Helical" evidence="10">
    <location>
        <begin position="270"/>
        <end position="289"/>
    </location>
</feature>
<dbReference type="EMBL" id="MT442071">
    <property type="protein sequence ID" value="QMQ98562.1"/>
    <property type="molecule type" value="Genomic_DNA"/>
</dbReference>
<evidence type="ECO:0000256" key="3">
    <source>
        <dbReference type="ARBA" id="ARBA00012944"/>
    </source>
</evidence>
<feature type="transmembrane region" description="Helical" evidence="10">
    <location>
        <begin position="213"/>
        <end position="233"/>
    </location>
</feature>
<feature type="transmembrane region" description="Helical" evidence="10">
    <location>
        <begin position="169"/>
        <end position="193"/>
    </location>
</feature>
<evidence type="ECO:0000313" key="13">
    <source>
        <dbReference type="EMBL" id="QMQ98562.1"/>
    </source>
</evidence>
<comment type="similarity">
    <text evidence="2">Belongs to the complex I subunit 2 family.</text>
</comment>
<evidence type="ECO:0000256" key="8">
    <source>
        <dbReference type="ARBA" id="ARBA00031028"/>
    </source>
</evidence>
<accession>A0A7D7FWK5</accession>
<feature type="transmembrane region" description="Helical" evidence="10">
    <location>
        <begin position="240"/>
        <end position="258"/>
    </location>
</feature>
<evidence type="ECO:0000256" key="2">
    <source>
        <dbReference type="ARBA" id="ARBA00007012"/>
    </source>
</evidence>
<keyword evidence="7 10" id="KW-0472">Membrane</keyword>
<feature type="transmembrane region" description="Helical" evidence="10">
    <location>
        <begin position="81"/>
        <end position="101"/>
    </location>
</feature>
<keyword evidence="13" id="KW-0496">Mitochondrion</keyword>
<evidence type="ECO:0000256" key="7">
    <source>
        <dbReference type="ARBA" id="ARBA00023136"/>
    </source>
</evidence>
<evidence type="ECO:0000256" key="6">
    <source>
        <dbReference type="ARBA" id="ARBA00022989"/>
    </source>
</evidence>
<feature type="transmembrane region" description="Helical" evidence="10">
    <location>
        <begin position="301"/>
        <end position="324"/>
    </location>
</feature>
<feature type="domain" description="NADH:quinone oxidoreductase/Mrp antiporter transmembrane" evidence="12">
    <location>
        <begin position="135"/>
        <end position="417"/>
    </location>
</feature>
<comment type="catalytic activity">
    <reaction evidence="9">
        <text>a ubiquinone + NADH + 5 H(+)(in) = a ubiquinol + NAD(+) + 4 H(+)(out)</text>
        <dbReference type="Rhea" id="RHEA:29091"/>
        <dbReference type="Rhea" id="RHEA-COMP:9565"/>
        <dbReference type="Rhea" id="RHEA-COMP:9566"/>
        <dbReference type="ChEBI" id="CHEBI:15378"/>
        <dbReference type="ChEBI" id="CHEBI:16389"/>
        <dbReference type="ChEBI" id="CHEBI:17976"/>
        <dbReference type="ChEBI" id="CHEBI:57540"/>
        <dbReference type="ChEBI" id="CHEBI:57945"/>
        <dbReference type="EC" id="7.1.1.2"/>
    </reaction>
</comment>
<feature type="transmembrane region" description="Helical" evidence="10">
    <location>
        <begin position="452"/>
        <end position="473"/>
    </location>
</feature>
<feature type="transmembrane region" description="Helical" evidence="10">
    <location>
        <begin position="113"/>
        <end position="134"/>
    </location>
</feature>
<feature type="chain" id="PRO_5027638888" description="NADH-ubiquinone oxidoreductase chain 2" evidence="11">
    <location>
        <begin position="19"/>
        <end position="482"/>
    </location>
</feature>
<dbReference type="GO" id="GO:0016020">
    <property type="term" value="C:membrane"/>
    <property type="evidence" value="ECO:0007669"/>
    <property type="project" value="UniProtKB-SubCell"/>
</dbReference>
<evidence type="ECO:0000259" key="12">
    <source>
        <dbReference type="Pfam" id="PF00361"/>
    </source>
</evidence>
<feature type="transmembrane region" description="Helical" evidence="10">
    <location>
        <begin position="369"/>
        <end position="391"/>
    </location>
</feature>
<reference evidence="13" key="1">
    <citation type="submission" date="2020-05" db="EMBL/GenBank/DDBJ databases">
        <title>Do Metschnikowia yeast have the strangest mitochondrial genomes of all fungi?</title>
        <authorList>
            <person name="Lee D.K."/>
            <person name="Hsiang T."/>
            <person name="Lachance M.-A."/>
            <person name="Smith D.R."/>
        </authorList>
    </citation>
    <scope>NUCLEOTIDE SEQUENCE</scope>
    <source>
        <strain evidence="13">UWOPS95-402.1</strain>
    </source>
</reference>
<geneLocation type="mitochondrion" evidence="13"/>